<name>A0AAD6TCY1_9AGAR</name>
<accession>A0AAD6TCY1</accession>
<dbReference type="InterPro" id="IPR032675">
    <property type="entry name" value="LRR_dom_sf"/>
</dbReference>
<evidence type="ECO:0000256" key="1">
    <source>
        <dbReference type="SAM" id="MobiDB-lite"/>
    </source>
</evidence>
<gene>
    <name evidence="2" type="ORF">C8F04DRAFT_1073396</name>
</gene>
<protein>
    <recommendedName>
        <fullName evidence="4">F-box domain-containing protein</fullName>
    </recommendedName>
</protein>
<feature type="region of interest" description="Disordered" evidence="1">
    <location>
        <begin position="43"/>
        <end position="81"/>
    </location>
</feature>
<sequence>MSKCNQIQFWSNPTLVDFPPSEMALQRKQYPFLTLDPLTLNAPSSRGGRSPIDPGMLSPGLLSPPLTGGPRSPSLKSPLSPGFSRMINRARSLTSLGSKRSSRRSEANAILNSVPPELWLKVFMNIPLHLLPAVTLTCRSFHALSQPLLFSTISTHPPALPSLALRGAQTSKYRKRILERLEFFFSPRICPSVVECAISPLAPEEDGAPTDDLIDTIFASLSRLPNLKVLSCRYVRLTPKRLAVLQNLQLTTISLEMCFGEIADFADAPSVPLQTVTFKYPDAIRRDKVNPCLLFLSPTHLEQLHATTTSILPTLARSQPFRKLQTLDIPIECITSDIFIQALSRCPAVDHLSLHTSGSVPRSLLESLPEGVLPNLTSYRGPHHYAAVFLRNRYAKRVEISVPSRPHRLGASLPAIDRTLLSLSFRLEGVELPASLLTTIHASFPKLKSLTVGEPALSSADINGVLNASPRHVSLEEITIHIQGRDKFNLWIPPDEAAADAISCFKKTLPALLATYPGLRSVRFMHGSEGASVKWRRSSSGLFVQSAA</sequence>
<dbReference type="SUPFAM" id="SSF52047">
    <property type="entry name" value="RNI-like"/>
    <property type="match status" value="1"/>
</dbReference>
<organism evidence="2 3">
    <name type="scientific">Mycena alexandri</name>
    <dbReference type="NCBI Taxonomy" id="1745969"/>
    <lineage>
        <taxon>Eukaryota</taxon>
        <taxon>Fungi</taxon>
        <taxon>Dikarya</taxon>
        <taxon>Basidiomycota</taxon>
        <taxon>Agaricomycotina</taxon>
        <taxon>Agaricomycetes</taxon>
        <taxon>Agaricomycetidae</taxon>
        <taxon>Agaricales</taxon>
        <taxon>Marasmiineae</taxon>
        <taxon>Mycenaceae</taxon>
        <taxon>Mycena</taxon>
    </lineage>
</organism>
<dbReference type="Proteomes" id="UP001218188">
    <property type="component" value="Unassembled WGS sequence"/>
</dbReference>
<reference evidence="2" key="1">
    <citation type="submission" date="2023-03" db="EMBL/GenBank/DDBJ databases">
        <title>Massive genome expansion in bonnet fungi (Mycena s.s.) driven by repeated elements and novel gene families across ecological guilds.</title>
        <authorList>
            <consortium name="Lawrence Berkeley National Laboratory"/>
            <person name="Harder C.B."/>
            <person name="Miyauchi S."/>
            <person name="Viragh M."/>
            <person name="Kuo A."/>
            <person name="Thoen E."/>
            <person name="Andreopoulos B."/>
            <person name="Lu D."/>
            <person name="Skrede I."/>
            <person name="Drula E."/>
            <person name="Henrissat B."/>
            <person name="Morin E."/>
            <person name="Kohler A."/>
            <person name="Barry K."/>
            <person name="LaButti K."/>
            <person name="Morin E."/>
            <person name="Salamov A."/>
            <person name="Lipzen A."/>
            <person name="Mereny Z."/>
            <person name="Hegedus B."/>
            <person name="Baldrian P."/>
            <person name="Stursova M."/>
            <person name="Weitz H."/>
            <person name="Taylor A."/>
            <person name="Grigoriev I.V."/>
            <person name="Nagy L.G."/>
            <person name="Martin F."/>
            <person name="Kauserud H."/>
        </authorList>
    </citation>
    <scope>NUCLEOTIDE SEQUENCE</scope>
    <source>
        <strain evidence="2">CBHHK200</strain>
    </source>
</reference>
<dbReference type="AlphaFoldDB" id="A0AAD6TCY1"/>
<feature type="compositionally biased region" description="Low complexity" evidence="1">
    <location>
        <begin position="54"/>
        <end position="81"/>
    </location>
</feature>
<dbReference type="Gene3D" id="3.80.10.10">
    <property type="entry name" value="Ribonuclease Inhibitor"/>
    <property type="match status" value="1"/>
</dbReference>
<comment type="caution">
    <text evidence="2">The sequence shown here is derived from an EMBL/GenBank/DDBJ whole genome shotgun (WGS) entry which is preliminary data.</text>
</comment>
<evidence type="ECO:0008006" key="4">
    <source>
        <dbReference type="Google" id="ProtNLM"/>
    </source>
</evidence>
<dbReference type="EMBL" id="JARJCM010000010">
    <property type="protein sequence ID" value="KAJ7043020.1"/>
    <property type="molecule type" value="Genomic_DNA"/>
</dbReference>
<keyword evidence="3" id="KW-1185">Reference proteome</keyword>
<evidence type="ECO:0000313" key="2">
    <source>
        <dbReference type="EMBL" id="KAJ7043020.1"/>
    </source>
</evidence>
<proteinExistence type="predicted"/>
<evidence type="ECO:0000313" key="3">
    <source>
        <dbReference type="Proteomes" id="UP001218188"/>
    </source>
</evidence>